<evidence type="ECO:0000256" key="1">
    <source>
        <dbReference type="ARBA" id="ARBA00010923"/>
    </source>
</evidence>
<evidence type="ECO:0000256" key="4">
    <source>
        <dbReference type="SAM" id="Coils"/>
    </source>
</evidence>
<keyword evidence="3" id="KW-0238">DNA-binding</keyword>
<dbReference type="AlphaFoldDB" id="U5DL60"/>
<dbReference type="InParanoid" id="U5DL60"/>
<dbReference type="PANTHER" id="PTHR30408:SF12">
    <property type="entry name" value="TYPE I RESTRICTION ENZYME MJAVIII SPECIFICITY SUBUNIT"/>
    <property type="match status" value="1"/>
</dbReference>
<dbReference type="Pfam" id="PF01420">
    <property type="entry name" value="Methylase_S"/>
    <property type="match status" value="2"/>
</dbReference>
<dbReference type="InterPro" id="IPR000055">
    <property type="entry name" value="Restrct_endonuc_typeI_TRD"/>
</dbReference>
<dbReference type="Gene3D" id="1.10.287.1120">
    <property type="entry name" value="Bipartite methylase S protein"/>
    <property type="match status" value="1"/>
</dbReference>
<dbReference type="CDD" id="cd17249">
    <property type="entry name" value="RMtype1_S_EcoR124I-TRD2-CR2_like"/>
    <property type="match status" value="1"/>
</dbReference>
<dbReference type="EMBL" id="ASSJ01000047">
    <property type="protein sequence ID" value="ERN41597.1"/>
    <property type="molecule type" value="Genomic_DNA"/>
</dbReference>
<accession>U5DL60</accession>
<feature type="domain" description="Type I restriction modification DNA specificity" evidence="6">
    <location>
        <begin position="44"/>
        <end position="224"/>
    </location>
</feature>
<feature type="compositionally biased region" description="Basic and acidic residues" evidence="5">
    <location>
        <begin position="8"/>
        <end position="21"/>
    </location>
</feature>
<evidence type="ECO:0000313" key="8">
    <source>
        <dbReference type="Proteomes" id="UP000016960"/>
    </source>
</evidence>
<dbReference type="PANTHER" id="PTHR30408">
    <property type="entry name" value="TYPE-1 RESTRICTION ENZYME ECOKI SPECIFICITY PROTEIN"/>
    <property type="match status" value="1"/>
</dbReference>
<dbReference type="PATRIC" id="fig|582515.4.peg.2056"/>
<keyword evidence="4" id="KW-0175">Coiled coil</keyword>
<gene>
    <name evidence="7" type="ORF">KR51_00018170</name>
</gene>
<comment type="caution">
    <text evidence="7">The sequence shown here is derived from an EMBL/GenBank/DDBJ whole genome shotgun (WGS) entry which is preliminary data.</text>
</comment>
<organism evidence="7 8">
    <name type="scientific">Rubidibacter lacunae KORDI 51-2</name>
    <dbReference type="NCBI Taxonomy" id="582515"/>
    <lineage>
        <taxon>Bacteria</taxon>
        <taxon>Bacillati</taxon>
        <taxon>Cyanobacteriota</taxon>
        <taxon>Cyanophyceae</taxon>
        <taxon>Oscillatoriophycideae</taxon>
        <taxon>Chroococcales</taxon>
        <taxon>Aphanothecaceae</taxon>
        <taxon>Rubidibacter</taxon>
    </lineage>
</organism>
<dbReference type="Gene3D" id="3.90.220.20">
    <property type="entry name" value="DNA methylase specificity domains"/>
    <property type="match status" value="2"/>
</dbReference>
<evidence type="ECO:0000256" key="3">
    <source>
        <dbReference type="ARBA" id="ARBA00023125"/>
    </source>
</evidence>
<feature type="coiled-coil region" evidence="4">
    <location>
        <begin position="414"/>
        <end position="441"/>
    </location>
</feature>
<dbReference type="eggNOG" id="COG0732">
    <property type="taxonomic scope" value="Bacteria"/>
</dbReference>
<keyword evidence="2" id="KW-0680">Restriction system</keyword>
<dbReference type="GO" id="GO:0003677">
    <property type="term" value="F:DNA binding"/>
    <property type="evidence" value="ECO:0007669"/>
    <property type="project" value="UniProtKB-KW"/>
</dbReference>
<dbReference type="EC" id="3.1.21.3" evidence="7"/>
<evidence type="ECO:0000256" key="5">
    <source>
        <dbReference type="SAM" id="MobiDB-lite"/>
    </source>
</evidence>
<evidence type="ECO:0000259" key="6">
    <source>
        <dbReference type="Pfam" id="PF01420"/>
    </source>
</evidence>
<keyword evidence="7" id="KW-0378">Hydrolase</keyword>
<dbReference type="STRING" id="582515.KR51_00018170"/>
<keyword evidence="7" id="KW-0255">Endonuclease</keyword>
<dbReference type="InterPro" id="IPR052021">
    <property type="entry name" value="Type-I_RS_S_subunit"/>
</dbReference>
<dbReference type="InterPro" id="IPR044946">
    <property type="entry name" value="Restrct_endonuc_typeI_TRD_sf"/>
</dbReference>
<keyword evidence="8" id="KW-1185">Reference proteome</keyword>
<comment type="similarity">
    <text evidence="1">Belongs to the type-I restriction system S methylase family.</text>
</comment>
<dbReference type="GO" id="GO:0009035">
    <property type="term" value="F:type I site-specific deoxyribonuclease activity"/>
    <property type="evidence" value="ECO:0007669"/>
    <property type="project" value="UniProtKB-EC"/>
</dbReference>
<feature type="region of interest" description="Disordered" evidence="5">
    <location>
        <begin position="1"/>
        <end position="25"/>
    </location>
</feature>
<dbReference type="GO" id="GO:0009307">
    <property type="term" value="P:DNA restriction-modification system"/>
    <property type="evidence" value="ECO:0007669"/>
    <property type="project" value="UniProtKB-KW"/>
</dbReference>
<feature type="domain" description="Type I restriction modification DNA specificity" evidence="6">
    <location>
        <begin position="254"/>
        <end position="431"/>
    </location>
</feature>
<protein>
    <submittedName>
        <fullName evidence="7">Restriction endonuclease S subunit</fullName>
        <ecNumber evidence="7">3.1.21.3</ecNumber>
    </submittedName>
</protein>
<sequence>MRSKKKGEKLEVRSGKGRQDESFSVQNSQCLIPRLRFPEFRGKEGWKMTPLGQLSKLVRGPFGGSLKKEIFVSTGYAVYEQQHAIYSDFRTFRYFITEEKFRELRRFAIAANDIIMSCSGTMGKFAIIPDGAADGVINQALLKLTPNGYCDIRFLKEVLELPSVQEKLLSQSAGGAIKNVVSVKQIKALPLRLPGTDEQQKIAECLSSVDMAIAAQARKLDALKTHKKGLMQQLFPREGETQPRLRFPEFRGKEEWEVKMLDELVDFQSGGTPSKANAEYWNGSVPWVSAKDMKQLFLADSEDHISASAVDNGAKLVPSGALLMLVRGMTLLKDVPICVLRREMSFNQDVKALRPKNNVDGLFLALLLTGNKNRLLEMVTIAGHGTGKLDTDELKTMVLTLPRSAEQQHIANCLSTLDDLINAATQKLEALKTHKRGLMQQLFPSPEEVKA</sequence>
<proteinExistence type="inferred from homology"/>
<dbReference type="Proteomes" id="UP000016960">
    <property type="component" value="Unassembled WGS sequence"/>
</dbReference>
<dbReference type="SUPFAM" id="SSF116734">
    <property type="entry name" value="DNA methylase specificity domain"/>
    <property type="match status" value="2"/>
</dbReference>
<keyword evidence="7" id="KW-0540">Nuclease</keyword>
<dbReference type="REBASE" id="79047">
    <property type="entry name" value="S.Rla512ORF18190P"/>
</dbReference>
<reference evidence="7 8" key="1">
    <citation type="submission" date="2013-05" db="EMBL/GenBank/DDBJ databases">
        <title>Draft genome sequence of Rubidibacter lacunae KORDI 51-2.</title>
        <authorList>
            <person name="Choi D.H."/>
            <person name="Noh J.H."/>
            <person name="Kwon K.-K."/>
            <person name="Lee J.-H."/>
            <person name="Ryu J.-Y."/>
        </authorList>
    </citation>
    <scope>NUCLEOTIDE SEQUENCE [LARGE SCALE GENOMIC DNA]</scope>
    <source>
        <strain evidence="7 8">KORDI 51-2</strain>
    </source>
</reference>
<dbReference type="OrthoDB" id="420671at2"/>
<name>U5DL60_9CHRO</name>
<evidence type="ECO:0000313" key="7">
    <source>
        <dbReference type="EMBL" id="ERN41597.1"/>
    </source>
</evidence>
<evidence type="ECO:0000256" key="2">
    <source>
        <dbReference type="ARBA" id="ARBA00022747"/>
    </source>
</evidence>